<proteinExistence type="predicted"/>
<protein>
    <submittedName>
        <fullName evidence="3">Uncharacterized protein</fullName>
    </submittedName>
</protein>
<keyword evidence="2" id="KW-0472">Membrane</keyword>
<dbReference type="InParanoid" id="E1ZAP7"/>
<feature type="region of interest" description="Disordered" evidence="1">
    <location>
        <begin position="189"/>
        <end position="209"/>
    </location>
</feature>
<dbReference type="OMA" id="MEIYPDP"/>
<accession>E1ZAP7</accession>
<keyword evidence="2" id="KW-0812">Transmembrane</keyword>
<evidence type="ECO:0000256" key="2">
    <source>
        <dbReference type="SAM" id="Phobius"/>
    </source>
</evidence>
<dbReference type="Pfam" id="PF10184">
    <property type="entry name" value="DUF2358"/>
    <property type="match status" value="1"/>
</dbReference>
<dbReference type="FunCoup" id="E1ZAP7">
    <property type="interactions" value="560"/>
</dbReference>
<dbReference type="eggNOG" id="ENOG502S6AI">
    <property type="taxonomic scope" value="Eukaryota"/>
</dbReference>
<dbReference type="GeneID" id="17356436"/>
<dbReference type="STRING" id="554065.E1ZAP7"/>
<dbReference type="RefSeq" id="XP_005849401.1">
    <property type="nucleotide sequence ID" value="XM_005849339.1"/>
</dbReference>
<name>E1ZAP7_CHLVA</name>
<evidence type="ECO:0000313" key="4">
    <source>
        <dbReference type="Proteomes" id="UP000008141"/>
    </source>
</evidence>
<reference evidence="3 4" key="1">
    <citation type="journal article" date="2010" name="Plant Cell">
        <title>The Chlorella variabilis NC64A genome reveals adaptation to photosymbiosis, coevolution with viruses, and cryptic sex.</title>
        <authorList>
            <person name="Blanc G."/>
            <person name="Duncan G."/>
            <person name="Agarkova I."/>
            <person name="Borodovsky M."/>
            <person name="Gurnon J."/>
            <person name="Kuo A."/>
            <person name="Lindquist E."/>
            <person name="Lucas S."/>
            <person name="Pangilinan J."/>
            <person name="Polle J."/>
            <person name="Salamov A."/>
            <person name="Terry A."/>
            <person name="Yamada T."/>
            <person name="Dunigan D.D."/>
            <person name="Grigoriev I.V."/>
            <person name="Claverie J.M."/>
            <person name="Van Etten J.L."/>
        </authorList>
    </citation>
    <scope>NUCLEOTIDE SEQUENCE [LARGE SCALE GENOMIC DNA]</scope>
    <source>
        <strain evidence="3 4">NC64A</strain>
    </source>
</reference>
<gene>
    <name evidence="3" type="ORF">CHLNCDRAFT_143902</name>
</gene>
<keyword evidence="4" id="KW-1185">Reference proteome</keyword>
<dbReference type="InterPro" id="IPR018790">
    <property type="entry name" value="DUF2358"/>
</dbReference>
<dbReference type="OrthoDB" id="2016221at2759"/>
<dbReference type="GO" id="GO:0009507">
    <property type="term" value="C:chloroplast"/>
    <property type="evidence" value="ECO:0007669"/>
    <property type="project" value="TreeGrafter"/>
</dbReference>
<keyword evidence="2" id="KW-1133">Transmembrane helix</keyword>
<dbReference type="AlphaFoldDB" id="E1ZAP7"/>
<dbReference type="Proteomes" id="UP000008141">
    <property type="component" value="Unassembled WGS sequence"/>
</dbReference>
<dbReference type="KEGG" id="cvr:CHLNCDRAFT_143902"/>
<dbReference type="PANTHER" id="PTHR36334">
    <property type="entry name" value="PROTEIN, PUTATIVE (DUF2358)-RELATED"/>
    <property type="match status" value="1"/>
</dbReference>
<feature type="transmembrane region" description="Helical" evidence="2">
    <location>
        <begin position="218"/>
        <end position="236"/>
    </location>
</feature>
<organism evidence="4">
    <name type="scientific">Chlorella variabilis</name>
    <name type="common">Green alga</name>
    <dbReference type="NCBI Taxonomy" id="554065"/>
    <lineage>
        <taxon>Eukaryota</taxon>
        <taxon>Viridiplantae</taxon>
        <taxon>Chlorophyta</taxon>
        <taxon>core chlorophytes</taxon>
        <taxon>Trebouxiophyceae</taxon>
        <taxon>Chlorellales</taxon>
        <taxon>Chlorellaceae</taxon>
        <taxon>Chlorella clade</taxon>
        <taxon>Chlorella</taxon>
    </lineage>
</organism>
<dbReference type="PANTHER" id="PTHR36334:SF1">
    <property type="entry name" value="PROTEIN, PUTATIVE (DUF2358)-RELATED"/>
    <property type="match status" value="1"/>
</dbReference>
<evidence type="ECO:0000313" key="3">
    <source>
        <dbReference type="EMBL" id="EFN57299.1"/>
    </source>
</evidence>
<dbReference type="EMBL" id="GL433840">
    <property type="protein sequence ID" value="EFN57299.1"/>
    <property type="molecule type" value="Genomic_DNA"/>
</dbReference>
<sequence length="249" mass="27176">MQAVCPPLHRKEPPPAVHLKCSLSTSYCDEFVCTSSPSVEASVRQLAKDLQRANGRWAPIYASTVEYRDAYRRFKGPDGYQRLDFVSTNVQQAAVAVTGMRMLDNSSAEIRWRLTGKLGVLPIDVAGTTEIEMNLLTGRIERHREKWDLAACSPPAAAAWNASRALWAAKQASGDAQRAAGRALDTLTSVDDEDQYSQPNPNDPGRFFQQGDTFKQDAALFVGVVMLFWGLVQAWASLFSGSSGGGGAF</sequence>
<evidence type="ECO:0000256" key="1">
    <source>
        <dbReference type="SAM" id="MobiDB-lite"/>
    </source>
</evidence>